<dbReference type="EMBL" id="KN752449">
    <property type="protein sequence ID" value="KIH49662.1"/>
    <property type="molecule type" value="Genomic_DNA"/>
</dbReference>
<name>A0A0C2CIP7_9BILA</name>
<dbReference type="Proteomes" id="UP000054047">
    <property type="component" value="Unassembled WGS sequence"/>
</dbReference>
<reference evidence="2 3" key="1">
    <citation type="submission" date="2013-12" db="EMBL/GenBank/DDBJ databases">
        <title>Draft genome of the parsitic nematode Ancylostoma duodenale.</title>
        <authorList>
            <person name="Mitreva M."/>
        </authorList>
    </citation>
    <scope>NUCLEOTIDE SEQUENCE [LARGE SCALE GENOMIC DNA]</scope>
    <source>
        <strain evidence="2 3">Zhejiang</strain>
    </source>
</reference>
<evidence type="ECO:0000313" key="2">
    <source>
        <dbReference type="EMBL" id="KIH49662.1"/>
    </source>
</evidence>
<feature type="compositionally biased region" description="Pro residues" evidence="1">
    <location>
        <begin position="161"/>
        <end position="171"/>
    </location>
</feature>
<gene>
    <name evidence="2" type="ORF">ANCDUO_20262</name>
</gene>
<accession>A0A0C2CIP7</accession>
<sequence length="193" mass="21390">DPSRPFPTEPEFRASALAAPRTNPPVVPPAFSLLRQQHAAAALTTDREILGGKWWNGTCFLTDDRHATNACSRKGLESTYRFEPQRQSTRRARHLSLTCAALFFRKVGHFSSVVAMSAEWDTNKLVHHHVVEELPNGQEEVVDLENSPRMVSPTVNINFVSPPPRMNPPPVSKVEQMSSDSSSSSSSDDESPK</sequence>
<proteinExistence type="predicted"/>
<organism evidence="2 3">
    <name type="scientific">Ancylostoma duodenale</name>
    <dbReference type="NCBI Taxonomy" id="51022"/>
    <lineage>
        <taxon>Eukaryota</taxon>
        <taxon>Metazoa</taxon>
        <taxon>Ecdysozoa</taxon>
        <taxon>Nematoda</taxon>
        <taxon>Chromadorea</taxon>
        <taxon>Rhabditida</taxon>
        <taxon>Rhabditina</taxon>
        <taxon>Rhabditomorpha</taxon>
        <taxon>Strongyloidea</taxon>
        <taxon>Ancylostomatidae</taxon>
        <taxon>Ancylostomatinae</taxon>
        <taxon>Ancylostoma</taxon>
    </lineage>
</organism>
<evidence type="ECO:0000313" key="3">
    <source>
        <dbReference type="Proteomes" id="UP000054047"/>
    </source>
</evidence>
<keyword evidence="3" id="KW-1185">Reference proteome</keyword>
<feature type="non-terminal residue" evidence="2">
    <location>
        <position position="1"/>
    </location>
</feature>
<dbReference type="OrthoDB" id="1929813at2759"/>
<dbReference type="AlphaFoldDB" id="A0A0C2CIP7"/>
<protein>
    <submittedName>
        <fullName evidence="2">Uncharacterized protein</fullName>
    </submittedName>
</protein>
<evidence type="ECO:0000256" key="1">
    <source>
        <dbReference type="SAM" id="MobiDB-lite"/>
    </source>
</evidence>
<feature type="region of interest" description="Disordered" evidence="1">
    <location>
        <begin position="153"/>
        <end position="193"/>
    </location>
</feature>